<dbReference type="InterPro" id="IPR039896">
    <property type="entry name" value="Red-like"/>
</dbReference>
<comment type="subcellular location">
    <subcellularLocation>
        <location evidence="1">Nucleus</location>
    </subcellularLocation>
</comment>
<evidence type="ECO:0000313" key="6">
    <source>
        <dbReference type="Proteomes" id="UP001149813"/>
    </source>
</evidence>
<evidence type="ECO:0000259" key="4">
    <source>
        <dbReference type="Pfam" id="PF07808"/>
    </source>
</evidence>
<feature type="compositionally biased region" description="Basic and acidic residues" evidence="3">
    <location>
        <begin position="1"/>
        <end position="16"/>
    </location>
</feature>
<feature type="region of interest" description="Disordered" evidence="3">
    <location>
        <begin position="384"/>
        <end position="500"/>
    </location>
</feature>
<dbReference type="EMBL" id="JANBOJ010000340">
    <property type="protein sequence ID" value="KAJ1719789.1"/>
    <property type="molecule type" value="Genomic_DNA"/>
</dbReference>
<dbReference type="OrthoDB" id="3366823at2759"/>
<evidence type="ECO:0000256" key="2">
    <source>
        <dbReference type="ARBA" id="ARBA00023242"/>
    </source>
</evidence>
<dbReference type="AlphaFoldDB" id="A0A9W7XSC3"/>
<protein>
    <recommendedName>
        <fullName evidence="4">RED-like N-terminal domain-containing protein</fullName>
    </recommendedName>
</protein>
<dbReference type="Proteomes" id="UP001149813">
    <property type="component" value="Unassembled WGS sequence"/>
</dbReference>
<feature type="compositionally biased region" description="Acidic residues" evidence="3">
    <location>
        <begin position="341"/>
        <end position="351"/>
    </location>
</feature>
<feature type="region of interest" description="Disordered" evidence="3">
    <location>
        <begin position="318"/>
        <end position="365"/>
    </location>
</feature>
<comment type="caution">
    <text evidence="5">The sequence shown here is derived from an EMBL/GenBank/DDBJ whole genome shotgun (WGS) entry which is preliminary data.</text>
</comment>
<dbReference type="Pfam" id="PF07808">
    <property type="entry name" value="RED_N"/>
    <property type="match status" value="1"/>
</dbReference>
<keyword evidence="6" id="KW-1185">Reference proteome</keyword>
<feature type="region of interest" description="Disordered" evidence="3">
    <location>
        <begin position="1"/>
        <end position="104"/>
    </location>
</feature>
<evidence type="ECO:0000313" key="5">
    <source>
        <dbReference type="EMBL" id="KAJ1719789.1"/>
    </source>
</evidence>
<keyword evidence="2" id="KW-0539">Nucleus</keyword>
<feature type="compositionally biased region" description="Basic and acidic residues" evidence="3">
    <location>
        <begin position="537"/>
        <end position="550"/>
    </location>
</feature>
<gene>
    <name evidence="5" type="ORF">LPJ53_005505</name>
</gene>
<dbReference type="InterPro" id="IPR012916">
    <property type="entry name" value="RED_N"/>
</dbReference>
<dbReference type="PANTHER" id="PTHR12765">
    <property type="entry name" value="RED PROTEIN IK FACTOR CYTOKINE IK"/>
    <property type="match status" value="1"/>
</dbReference>
<accession>A0A9W7XSC3</accession>
<feature type="domain" description="RED-like N-terminal" evidence="4">
    <location>
        <begin position="70"/>
        <end position="268"/>
    </location>
</feature>
<feature type="compositionally biased region" description="Polar residues" evidence="3">
    <location>
        <begin position="19"/>
        <end position="29"/>
    </location>
</feature>
<name>A0A9W7XSC3_9FUNG</name>
<feature type="compositionally biased region" description="Basic and acidic residues" evidence="3">
    <location>
        <begin position="473"/>
        <end position="485"/>
    </location>
</feature>
<feature type="region of interest" description="Disordered" evidence="3">
    <location>
        <begin position="521"/>
        <end position="550"/>
    </location>
</feature>
<feature type="compositionally biased region" description="Basic and acidic residues" evidence="3">
    <location>
        <begin position="70"/>
        <end position="88"/>
    </location>
</feature>
<organism evidence="5 6">
    <name type="scientific">Coemansia erecta</name>
    <dbReference type="NCBI Taxonomy" id="147472"/>
    <lineage>
        <taxon>Eukaryota</taxon>
        <taxon>Fungi</taxon>
        <taxon>Fungi incertae sedis</taxon>
        <taxon>Zoopagomycota</taxon>
        <taxon>Kickxellomycotina</taxon>
        <taxon>Kickxellomycetes</taxon>
        <taxon>Kickxellales</taxon>
        <taxon>Kickxellaceae</taxon>
        <taxon>Coemansia</taxon>
    </lineage>
</organism>
<evidence type="ECO:0000256" key="3">
    <source>
        <dbReference type="SAM" id="MobiDB-lite"/>
    </source>
</evidence>
<dbReference type="GO" id="GO:0005634">
    <property type="term" value="C:nucleus"/>
    <property type="evidence" value="ECO:0007669"/>
    <property type="project" value="UniProtKB-SubCell"/>
</dbReference>
<sequence length="571" mass="62266">MSEDSKLTQSDFRKLLETSGETPRSGSGTKSRKALGGGKHASRSNTGVAARPIPVPPAQRSHRPRPPTYKKSDETSKYRDRAAERRQGIQEVDTDEQSAALLPPKNEYISVLETSEAQPLGMTEEQRIAYEHSKYLGGDIESTHLVKGLDFLLLEKIRAQEKAAAPSHQILDSELEQILDQRQQQQSVEKLGGSIASSQLDPEYSAHLISDDDIASAKTPLGKNVLGALQEIHQSRYKAKIAAIDDSALVTPNQTFLPGRMYYNFGTESITSRVRSQDEISMMISSGHPAVSAVQNDTSDHIVLTKVIAAIRASQSRRNEASAASHQVESGKDVCSNNDNSDNDADEDEADVAGPEPADAYDSDDDIFADAGVDYQVTVGHIEASPSIGPTAMPPSDENHTSSADEDGGDGAVVAPYPESDSEMGVTEPYPESDAEMGVTEPYPESEPEMGVTEPYPESEPEMGVTEPYPESPETRPFKRTHQDDTSENNSDSDADGDAMQLFSEARMRFKEETSDILHSLAPSLSSDSSKRHAKKAKDTGSLDKEWHQTRKLMKEKYGVDIDKDDPVKKG</sequence>
<reference evidence="5" key="1">
    <citation type="submission" date="2022-07" db="EMBL/GenBank/DDBJ databases">
        <title>Phylogenomic reconstructions and comparative analyses of Kickxellomycotina fungi.</title>
        <authorList>
            <person name="Reynolds N.K."/>
            <person name="Stajich J.E."/>
            <person name="Barry K."/>
            <person name="Grigoriev I.V."/>
            <person name="Crous P."/>
            <person name="Smith M.E."/>
        </authorList>
    </citation>
    <scope>NUCLEOTIDE SEQUENCE</scope>
    <source>
        <strain evidence="5">NBRC 32514</strain>
    </source>
</reference>
<proteinExistence type="predicted"/>
<evidence type="ECO:0000256" key="1">
    <source>
        <dbReference type="ARBA" id="ARBA00004123"/>
    </source>
</evidence>